<dbReference type="Proteomes" id="UP000567293">
    <property type="component" value="Unassembled WGS sequence"/>
</dbReference>
<dbReference type="EMBL" id="JACDQQ010000057">
    <property type="protein sequence ID" value="MBA0083465.1"/>
    <property type="molecule type" value="Genomic_DNA"/>
</dbReference>
<proteinExistence type="predicted"/>
<gene>
    <name evidence="1" type="ORF">HRJ53_00560</name>
</gene>
<sequence>MSADTGYDSRDFVPECGNLEVTPRVAQSTKRSMGIAIAERTTRQPGYEISQKKRKTIEECCGWLKDIALLRKVQIGEFTRWAGCLRLPQTQECPPEAG</sequence>
<accession>A0A7V8NLE9</accession>
<comment type="caution">
    <text evidence="1">The sequence shown here is derived from an EMBL/GenBank/DDBJ whole genome shotgun (WGS) entry which is preliminary data.</text>
</comment>
<keyword evidence="2" id="KW-1185">Reference proteome</keyword>
<evidence type="ECO:0008006" key="3">
    <source>
        <dbReference type="Google" id="ProtNLM"/>
    </source>
</evidence>
<organism evidence="1 2">
    <name type="scientific">Candidatus Acidiferrum panamense</name>
    <dbReference type="NCBI Taxonomy" id="2741543"/>
    <lineage>
        <taxon>Bacteria</taxon>
        <taxon>Pseudomonadati</taxon>
        <taxon>Acidobacteriota</taxon>
        <taxon>Terriglobia</taxon>
        <taxon>Candidatus Acidiferrales</taxon>
        <taxon>Candidatus Acidiferrum</taxon>
    </lineage>
</organism>
<name>A0A7V8NLE9_9BACT</name>
<evidence type="ECO:0000313" key="1">
    <source>
        <dbReference type="EMBL" id="MBA0083465.1"/>
    </source>
</evidence>
<dbReference type="AlphaFoldDB" id="A0A7V8NLE9"/>
<protein>
    <recommendedName>
        <fullName evidence="3">Transposase IS4-like domain-containing protein</fullName>
    </recommendedName>
</protein>
<evidence type="ECO:0000313" key="2">
    <source>
        <dbReference type="Proteomes" id="UP000567293"/>
    </source>
</evidence>
<reference evidence="1" key="1">
    <citation type="submission" date="2020-06" db="EMBL/GenBank/DDBJ databases">
        <title>Legume-microbial interactions unlock mineral nutrients during tropical forest succession.</title>
        <authorList>
            <person name="Epihov D.Z."/>
        </authorList>
    </citation>
    <scope>NUCLEOTIDE SEQUENCE [LARGE SCALE GENOMIC DNA]</scope>
    <source>
        <strain evidence="1">Pan2503</strain>
    </source>
</reference>